<feature type="active site" description="Proton acceptor" evidence="12">
    <location>
        <position position="273"/>
    </location>
</feature>
<dbReference type="RefSeq" id="WP_044151051.1">
    <property type="nucleotide sequence ID" value="NZ_QVFV01000001.1"/>
</dbReference>
<accession>A0A4Q7EH78</accession>
<dbReference type="GO" id="GO:0034628">
    <property type="term" value="P:'de novo' NAD+ biosynthetic process from L-aspartate"/>
    <property type="evidence" value="ECO:0007669"/>
    <property type="project" value="TreeGrafter"/>
</dbReference>
<comment type="catalytic activity">
    <reaction evidence="10">
        <text>L-aspartate + O2 = iminosuccinate + H2O2</text>
        <dbReference type="Rhea" id="RHEA:25876"/>
        <dbReference type="ChEBI" id="CHEBI:15379"/>
        <dbReference type="ChEBI" id="CHEBI:16240"/>
        <dbReference type="ChEBI" id="CHEBI:29991"/>
        <dbReference type="ChEBI" id="CHEBI:77875"/>
        <dbReference type="EC" id="1.4.3.16"/>
    </reaction>
    <physiologicalReaction direction="left-to-right" evidence="10">
        <dbReference type="Rhea" id="RHEA:25877"/>
    </physiologicalReaction>
</comment>
<gene>
    <name evidence="17" type="primary">nadB</name>
    <name evidence="17" type="ORF">DYY88_04295</name>
</gene>
<evidence type="ECO:0000256" key="14">
    <source>
        <dbReference type="SAM" id="MobiDB-lite"/>
    </source>
</evidence>
<comment type="function">
    <text evidence="13">Catalyzes the oxidation of L-aspartate to iminoaspartate.</text>
</comment>
<sequence>MPVPTFDVLVIGSGAAGLYAALCLPSDYQVGLITKDVLSQSASDWAQGGIAAAITTEDSPRLHFADTLQAGAGLCDPAAVDLLVQQGADCINSLVEFGVPFDRTEGQLALTLEAAHSRKRVLHAADATGRAVVSTLAHTVRQRPNIAVFEHTLVLELWCQANRCQGAIVADQDTLACWPAPAIVLATGGGGQVFAQTTNPPASTGDGVAMAWRAGAQLRDLEFFQFHPTALKIAGAPRFLISEAVRGEGAHLIDANGHRFAFDYHPQGELAPRDVVSRAIYQHLTQQSGSSSDDCVWLDLSPIAPERIRYRFPNIIKVCQKWGIDPYQQPIPVSPAAHYWMGGITTDRHSSSTIPGLYAVGEAASTGVHGANRLASNSLLECLVYGRQLQHLQLSQPPHDVPIAHQQAALTVHLPPMEVQTLHQIRDELPEWVWHGAGISRDGQTLTTASQAIARLQSTFDGLSMTQQLLTCLQTSQGDISQVDPQDLRLWSETRNLLNLAHLIVTSAAFRTESRGGHYRTDFPETSADWQVHTLVQGDRWERSAPPQQSTSTPPAPHDGSS</sequence>
<evidence type="ECO:0000256" key="8">
    <source>
        <dbReference type="ARBA" id="ARBA00022827"/>
    </source>
</evidence>
<keyword evidence="6 13" id="KW-0285">Flavoprotein</keyword>
<dbReference type="SUPFAM" id="SSF51905">
    <property type="entry name" value="FAD/NAD(P)-binding domain"/>
    <property type="match status" value="1"/>
</dbReference>
<evidence type="ECO:0000259" key="15">
    <source>
        <dbReference type="Pfam" id="PF00890"/>
    </source>
</evidence>
<keyword evidence="9 13" id="KW-0560">Oxidoreductase</keyword>
<dbReference type="GO" id="GO:0008734">
    <property type="term" value="F:L-aspartate oxidase activity"/>
    <property type="evidence" value="ECO:0007669"/>
    <property type="project" value="UniProtKB-UniRule"/>
</dbReference>
<evidence type="ECO:0000256" key="7">
    <source>
        <dbReference type="ARBA" id="ARBA00022642"/>
    </source>
</evidence>
<dbReference type="EMBL" id="QVFV01000001">
    <property type="protein sequence ID" value="RZM82467.1"/>
    <property type="molecule type" value="Genomic_DNA"/>
</dbReference>
<evidence type="ECO:0000256" key="9">
    <source>
        <dbReference type="ARBA" id="ARBA00023002"/>
    </source>
</evidence>
<evidence type="ECO:0000313" key="18">
    <source>
        <dbReference type="Proteomes" id="UP000292459"/>
    </source>
</evidence>
<dbReference type="PANTHER" id="PTHR42716:SF2">
    <property type="entry name" value="L-ASPARTATE OXIDASE, CHLOROPLASTIC"/>
    <property type="match status" value="1"/>
</dbReference>
<dbReference type="Gene3D" id="1.20.58.100">
    <property type="entry name" value="Fumarate reductase/succinate dehydrogenase flavoprotein-like, C-terminal domain"/>
    <property type="match status" value="1"/>
</dbReference>
<dbReference type="GO" id="GO:0033765">
    <property type="term" value="F:steroid dehydrogenase activity, acting on the CH-CH group of donors"/>
    <property type="evidence" value="ECO:0007669"/>
    <property type="project" value="UniProtKB-ARBA"/>
</dbReference>
<organism evidence="17 18">
    <name type="scientific">Leptolyngbya iicbica LK</name>
    <dbReference type="NCBI Taxonomy" id="2294035"/>
    <lineage>
        <taxon>Bacteria</taxon>
        <taxon>Bacillati</taxon>
        <taxon>Cyanobacteriota</taxon>
        <taxon>Cyanophyceae</taxon>
        <taxon>Leptolyngbyales</taxon>
        <taxon>Leptolyngbyaceae</taxon>
        <taxon>Leptolyngbya group</taxon>
        <taxon>Leptolyngbya</taxon>
        <taxon>Leptolyngbya iicbica</taxon>
    </lineage>
</organism>
<evidence type="ECO:0000256" key="12">
    <source>
        <dbReference type="PIRSR" id="PIRSR000171-1"/>
    </source>
</evidence>
<comment type="caution">
    <text evidence="17">The sequence shown here is derived from an EMBL/GenBank/DDBJ whole genome shotgun (WGS) entry which is preliminary data.</text>
</comment>
<evidence type="ECO:0000256" key="1">
    <source>
        <dbReference type="ARBA" id="ARBA00001974"/>
    </source>
</evidence>
<dbReference type="Pfam" id="PF02910">
    <property type="entry name" value="Succ_DH_flav_C"/>
    <property type="match status" value="1"/>
</dbReference>
<feature type="domain" description="FAD-dependent oxidoreductase 2 FAD-binding" evidence="15">
    <location>
        <begin position="7"/>
        <end position="379"/>
    </location>
</feature>
<keyword evidence="7 13" id="KW-0662">Pyridine nucleotide biosynthesis</keyword>
<dbReference type="EC" id="1.4.3.16" evidence="4 11"/>
<dbReference type="Proteomes" id="UP000292459">
    <property type="component" value="Unassembled WGS sequence"/>
</dbReference>
<dbReference type="PIRSF" id="PIRSF000171">
    <property type="entry name" value="SDHA_APRA_LASPO"/>
    <property type="match status" value="1"/>
</dbReference>
<comment type="cofactor">
    <cofactor evidence="1 13">
        <name>FAD</name>
        <dbReference type="ChEBI" id="CHEBI:57692"/>
    </cofactor>
</comment>
<feature type="compositionally biased region" description="Low complexity" evidence="14">
    <location>
        <begin position="544"/>
        <end position="553"/>
    </location>
</feature>
<evidence type="ECO:0000313" key="17">
    <source>
        <dbReference type="EMBL" id="RZM82467.1"/>
    </source>
</evidence>
<dbReference type="Gene3D" id="3.50.50.60">
    <property type="entry name" value="FAD/NAD(P)-binding domain"/>
    <property type="match status" value="1"/>
</dbReference>
<evidence type="ECO:0000256" key="13">
    <source>
        <dbReference type="RuleBase" id="RU362049"/>
    </source>
</evidence>
<dbReference type="GO" id="GO:0005737">
    <property type="term" value="C:cytoplasm"/>
    <property type="evidence" value="ECO:0007669"/>
    <property type="project" value="UniProtKB-SubCell"/>
</dbReference>
<dbReference type="OrthoDB" id="9806724at2"/>
<dbReference type="InterPro" id="IPR036188">
    <property type="entry name" value="FAD/NAD-bd_sf"/>
</dbReference>
<name>A0A4Q7EH78_9CYAN</name>
<evidence type="ECO:0000256" key="11">
    <source>
        <dbReference type="NCBIfam" id="TIGR00551"/>
    </source>
</evidence>
<dbReference type="AlphaFoldDB" id="A0A4Q7EH78"/>
<dbReference type="InterPro" id="IPR005288">
    <property type="entry name" value="NadB"/>
</dbReference>
<comment type="similarity">
    <text evidence="3 13">Belongs to the FAD-dependent oxidoreductase 2 family. NadB subfamily.</text>
</comment>
<evidence type="ECO:0000256" key="4">
    <source>
        <dbReference type="ARBA" id="ARBA00012173"/>
    </source>
</evidence>
<evidence type="ECO:0000256" key="2">
    <source>
        <dbReference type="ARBA" id="ARBA00004950"/>
    </source>
</evidence>
<evidence type="ECO:0000259" key="16">
    <source>
        <dbReference type="Pfam" id="PF02910"/>
    </source>
</evidence>
<dbReference type="SUPFAM" id="SSF46977">
    <property type="entry name" value="Succinate dehydrogenase/fumarate reductase flavoprotein C-terminal domain"/>
    <property type="match status" value="1"/>
</dbReference>
<keyword evidence="8 13" id="KW-0274">FAD</keyword>
<comment type="pathway">
    <text evidence="2 13">Cofactor biosynthesis; NAD(+) biosynthesis; iminoaspartate from L-aspartate (oxidase route): step 1/1.</text>
</comment>
<dbReference type="NCBIfam" id="TIGR00551">
    <property type="entry name" value="nadB"/>
    <property type="match status" value="1"/>
</dbReference>
<evidence type="ECO:0000256" key="6">
    <source>
        <dbReference type="ARBA" id="ARBA00022630"/>
    </source>
</evidence>
<comment type="subcellular location">
    <subcellularLocation>
        <location evidence="13">Cytoplasm</location>
    </subcellularLocation>
</comment>
<evidence type="ECO:0000256" key="3">
    <source>
        <dbReference type="ARBA" id="ARBA00008562"/>
    </source>
</evidence>
<dbReference type="Pfam" id="PF00890">
    <property type="entry name" value="FAD_binding_2"/>
    <property type="match status" value="1"/>
</dbReference>
<feature type="domain" description="Fumarate reductase/succinate dehydrogenase flavoprotein-like C-terminal" evidence="16">
    <location>
        <begin position="426"/>
        <end position="538"/>
    </location>
</feature>
<dbReference type="PRINTS" id="PR00368">
    <property type="entry name" value="FADPNR"/>
</dbReference>
<dbReference type="InterPro" id="IPR003953">
    <property type="entry name" value="FAD-dep_OxRdtase_2_FAD-bd"/>
</dbReference>
<dbReference type="SUPFAM" id="SSF56425">
    <property type="entry name" value="Succinate dehydrogenase/fumarate reductase flavoprotein, catalytic domain"/>
    <property type="match status" value="1"/>
</dbReference>
<dbReference type="PANTHER" id="PTHR42716">
    <property type="entry name" value="L-ASPARTATE OXIDASE"/>
    <property type="match status" value="1"/>
</dbReference>
<dbReference type="InterPro" id="IPR027477">
    <property type="entry name" value="Succ_DH/fumarate_Rdtase_cat_sf"/>
</dbReference>
<dbReference type="FunFam" id="3.90.700.10:FF:000002">
    <property type="entry name" value="L-aspartate oxidase"/>
    <property type="match status" value="1"/>
</dbReference>
<reference evidence="17 18" key="1">
    <citation type="submission" date="2018-11" db="EMBL/GenBank/DDBJ databases">
        <title>Whole genome sequencing of an environmental sample.</title>
        <authorList>
            <person name="Sarangi A.N."/>
            <person name="Singh D."/>
            <person name="Tripathy S."/>
        </authorList>
    </citation>
    <scope>NUCLEOTIDE SEQUENCE [LARGE SCALE GENOMIC DNA]</scope>
    <source>
        <strain evidence="17 18">Lakshadweep</strain>
    </source>
</reference>
<dbReference type="InterPro" id="IPR037099">
    <property type="entry name" value="Fum_R/Succ_DH_flav-like_C_sf"/>
</dbReference>
<dbReference type="UniPathway" id="UPA00253">
    <property type="reaction ID" value="UER00326"/>
</dbReference>
<dbReference type="InterPro" id="IPR015939">
    <property type="entry name" value="Fum_Rdtase/Succ_DH_flav-like_C"/>
</dbReference>
<keyword evidence="18" id="KW-1185">Reference proteome</keyword>
<proteinExistence type="inferred from homology"/>
<feature type="region of interest" description="Disordered" evidence="14">
    <location>
        <begin position="538"/>
        <end position="562"/>
    </location>
</feature>
<dbReference type="Gene3D" id="3.90.700.10">
    <property type="entry name" value="Succinate dehydrogenase/fumarate reductase flavoprotein, catalytic domain"/>
    <property type="match status" value="1"/>
</dbReference>
<evidence type="ECO:0000256" key="10">
    <source>
        <dbReference type="ARBA" id="ARBA00048305"/>
    </source>
</evidence>
<dbReference type="NCBIfam" id="NF005636">
    <property type="entry name" value="PRK07395.1"/>
    <property type="match status" value="1"/>
</dbReference>
<protein>
    <recommendedName>
        <fullName evidence="5 11">L-aspartate oxidase</fullName>
        <ecNumber evidence="4 11">1.4.3.16</ecNumber>
    </recommendedName>
</protein>
<evidence type="ECO:0000256" key="5">
    <source>
        <dbReference type="ARBA" id="ARBA00021901"/>
    </source>
</evidence>